<dbReference type="EMBL" id="QRZF01000005">
    <property type="protein sequence ID" value="RGV54789.1"/>
    <property type="molecule type" value="Genomic_DNA"/>
</dbReference>
<evidence type="ECO:0000313" key="1">
    <source>
        <dbReference type="EMBL" id="RGV54789.1"/>
    </source>
</evidence>
<name>A0A412YBG8_9BACE</name>
<accession>A0A412YBG8</accession>
<comment type="caution">
    <text evidence="1">The sequence shown here is derived from an EMBL/GenBank/DDBJ whole genome shotgun (WGS) entry which is preliminary data.</text>
</comment>
<dbReference type="Proteomes" id="UP000283850">
    <property type="component" value="Unassembled WGS sequence"/>
</dbReference>
<reference evidence="1 2" key="1">
    <citation type="submission" date="2018-08" db="EMBL/GenBank/DDBJ databases">
        <title>A genome reference for cultivated species of the human gut microbiota.</title>
        <authorList>
            <person name="Zou Y."/>
            <person name="Xue W."/>
            <person name="Luo G."/>
        </authorList>
    </citation>
    <scope>NUCLEOTIDE SEQUENCE [LARGE SCALE GENOMIC DNA]</scope>
    <source>
        <strain evidence="1 2">AF14-32</strain>
    </source>
</reference>
<dbReference type="AlphaFoldDB" id="A0A412YBG8"/>
<organism evidence="1 2">
    <name type="scientific">Bacteroides intestinalis</name>
    <dbReference type="NCBI Taxonomy" id="329854"/>
    <lineage>
        <taxon>Bacteria</taxon>
        <taxon>Pseudomonadati</taxon>
        <taxon>Bacteroidota</taxon>
        <taxon>Bacteroidia</taxon>
        <taxon>Bacteroidales</taxon>
        <taxon>Bacteroidaceae</taxon>
        <taxon>Bacteroides</taxon>
    </lineage>
</organism>
<proteinExistence type="predicted"/>
<sequence>MFTPLLKHRAWTVFYLFVFGFTRASLFDKYEQRHAFFYFFGEDYEKKFVVAVTFLMFRSIVM</sequence>
<gene>
    <name evidence="1" type="ORF">DWW10_09820</name>
</gene>
<protein>
    <submittedName>
        <fullName evidence="1">Uncharacterized protein</fullName>
    </submittedName>
</protein>
<evidence type="ECO:0000313" key="2">
    <source>
        <dbReference type="Proteomes" id="UP000283850"/>
    </source>
</evidence>